<keyword evidence="2" id="KW-0472">Membrane</keyword>
<dbReference type="GeneID" id="85365317"/>
<evidence type="ECO:0000259" key="3">
    <source>
        <dbReference type="Pfam" id="PF20152"/>
    </source>
</evidence>
<evidence type="ECO:0000313" key="4">
    <source>
        <dbReference type="EMBL" id="KAK0458943.1"/>
    </source>
</evidence>
<feature type="transmembrane region" description="Helical" evidence="2">
    <location>
        <begin position="52"/>
        <end position="73"/>
    </location>
</feature>
<feature type="transmembrane region" description="Helical" evidence="2">
    <location>
        <begin position="20"/>
        <end position="40"/>
    </location>
</feature>
<protein>
    <recommendedName>
        <fullName evidence="3">DUF6534 domain-containing protein</fullName>
    </recommendedName>
</protein>
<feature type="transmembrane region" description="Helical" evidence="2">
    <location>
        <begin position="85"/>
        <end position="111"/>
    </location>
</feature>
<dbReference type="Pfam" id="PF20152">
    <property type="entry name" value="DUF6534"/>
    <property type="match status" value="1"/>
</dbReference>
<comment type="caution">
    <text evidence="4">The sequence shown here is derived from an EMBL/GenBank/DDBJ whole genome shotgun (WGS) entry which is preliminary data.</text>
</comment>
<feature type="region of interest" description="Disordered" evidence="1">
    <location>
        <begin position="265"/>
        <end position="301"/>
    </location>
</feature>
<gene>
    <name evidence="4" type="ORF">EV420DRAFT_340899</name>
</gene>
<feature type="transmembrane region" description="Helical" evidence="2">
    <location>
        <begin position="123"/>
        <end position="145"/>
    </location>
</feature>
<sequence>MAPVEIAGVNVPLFTGPLVLGYMWGYGLYGALIVQMYLYFTLFSGDKLSLKIFVWSLFTLETTFVFISTVTAWRTFGLGWGDSNTFFFLGSSFGALPVLSGIISCLTQNFYLWRIWTMGMRKLFIIIGIATVSLAQCLFAIYYGITLALHRGSVNEMVVLSPFRITWLIGCALCDILITATMVLVLHNQKSRAFSSGSSTSMALKRSIKYAVETGIITTFMAITEFILYVAAKHHTFHLTFFLMLSQVYVGSLVATLNTRATNGRGKTDVFTTPPSRFRPGWDRTDSMSQSGESSGRRTGETIVLSDLKYPAPSRSRV</sequence>
<name>A0AA39N673_ARMTA</name>
<keyword evidence="2" id="KW-1133">Transmembrane helix</keyword>
<evidence type="ECO:0000256" key="1">
    <source>
        <dbReference type="SAM" id="MobiDB-lite"/>
    </source>
</evidence>
<keyword evidence="2" id="KW-0812">Transmembrane</keyword>
<dbReference type="EMBL" id="JAUEPS010000016">
    <property type="protein sequence ID" value="KAK0458943.1"/>
    <property type="molecule type" value="Genomic_DNA"/>
</dbReference>
<evidence type="ECO:0000313" key="5">
    <source>
        <dbReference type="Proteomes" id="UP001175211"/>
    </source>
</evidence>
<evidence type="ECO:0000256" key="2">
    <source>
        <dbReference type="SAM" id="Phobius"/>
    </source>
</evidence>
<dbReference type="Proteomes" id="UP001175211">
    <property type="component" value="Unassembled WGS sequence"/>
</dbReference>
<reference evidence="4" key="1">
    <citation type="submission" date="2023-06" db="EMBL/GenBank/DDBJ databases">
        <authorList>
            <consortium name="Lawrence Berkeley National Laboratory"/>
            <person name="Ahrendt S."/>
            <person name="Sahu N."/>
            <person name="Indic B."/>
            <person name="Wong-Bajracharya J."/>
            <person name="Merenyi Z."/>
            <person name="Ke H.-M."/>
            <person name="Monk M."/>
            <person name="Kocsube S."/>
            <person name="Drula E."/>
            <person name="Lipzen A."/>
            <person name="Balint B."/>
            <person name="Henrissat B."/>
            <person name="Andreopoulos B."/>
            <person name="Martin F.M."/>
            <person name="Harder C.B."/>
            <person name="Rigling D."/>
            <person name="Ford K.L."/>
            <person name="Foster G.D."/>
            <person name="Pangilinan J."/>
            <person name="Papanicolaou A."/>
            <person name="Barry K."/>
            <person name="LaButti K."/>
            <person name="Viragh M."/>
            <person name="Koriabine M."/>
            <person name="Yan M."/>
            <person name="Riley R."/>
            <person name="Champramary S."/>
            <person name="Plett K.L."/>
            <person name="Tsai I.J."/>
            <person name="Slot J."/>
            <person name="Sipos G."/>
            <person name="Plett J."/>
            <person name="Nagy L.G."/>
            <person name="Grigoriev I.V."/>
        </authorList>
    </citation>
    <scope>NUCLEOTIDE SEQUENCE</scope>
    <source>
        <strain evidence="4">CCBAS 213</strain>
    </source>
</reference>
<keyword evidence="5" id="KW-1185">Reference proteome</keyword>
<dbReference type="PANTHER" id="PTHR40465">
    <property type="entry name" value="CHROMOSOME 1, WHOLE GENOME SHOTGUN SEQUENCE"/>
    <property type="match status" value="1"/>
</dbReference>
<organism evidence="4 5">
    <name type="scientific">Armillaria tabescens</name>
    <name type="common">Ringless honey mushroom</name>
    <name type="synonym">Agaricus tabescens</name>
    <dbReference type="NCBI Taxonomy" id="1929756"/>
    <lineage>
        <taxon>Eukaryota</taxon>
        <taxon>Fungi</taxon>
        <taxon>Dikarya</taxon>
        <taxon>Basidiomycota</taxon>
        <taxon>Agaricomycotina</taxon>
        <taxon>Agaricomycetes</taxon>
        <taxon>Agaricomycetidae</taxon>
        <taxon>Agaricales</taxon>
        <taxon>Marasmiineae</taxon>
        <taxon>Physalacriaceae</taxon>
        <taxon>Desarmillaria</taxon>
    </lineage>
</organism>
<dbReference type="AlphaFoldDB" id="A0AA39N673"/>
<dbReference type="PANTHER" id="PTHR40465:SF1">
    <property type="entry name" value="DUF6534 DOMAIN-CONTAINING PROTEIN"/>
    <property type="match status" value="1"/>
</dbReference>
<feature type="transmembrane region" description="Helical" evidence="2">
    <location>
        <begin position="208"/>
        <end position="231"/>
    </location>
</feature>
<feature type="transmembrane region" description="Helical" evidence="2">
    <location>
        <begin position="165"/>
        <end position="187"/>
    </location>
</feature>
<accession>A0AA39N673</accession>
<proteinExistence type="predicted"/>
<feature type="domain" description="DUF6534" evidence="3">
    <location>
        <begin position="172"/>
        <end position="261"/>
    </location>
</feature>
<dbReference type="InterPro" id="IPR045339">
    <property type="entry name" value="DUF6534"/>
</dbReference>
<feature type="transmembrane region" description="Helical" evidence="2">
    <location>
        <begin position="237"/>
        <end position="257"/>
    </location>
</feature>
<dbReference type="RefSeq" id="XP_060331193.1">
    <property type="nucleotide sequence ID" value="XM_060481769.1"/>
</dbReference>